<accession>A0ABQ2HJV0</accession>
<reference evidence="2" key="1">
    <citation type="journal article" date="2019" name="Int. J. Syst. Evol. Microbiol.">
        <title>The Global Catalogue of Microorganisms (GCM) 10K type strain sequencing project: providing services to taxonomists for standard genome sequencing and annotation.</title>
        <authorList>
            <consortium name="The Broad Institute Genomics Platform"/>
            <consortium name="The Broad Institute Genome Sequencing Center for Infectious Disease"/>
            <person name="Wu L."/>
            <person name="Ma J."/>
        </authorList>
    </citation>
    <scope>NUCLEOTIDE SEQUENCE [LARGE SCALE GENOMIC DNA]</scope>
    <source>
        <strain evidence="2">CGMCC 1.6375</strain>
    </source>
</reference>
<organism evidence="1 2">
    <name type="scientific">Dyadobacter beijingensis</name>
    <dbReference type="NCBI Taxonomy" id="365489"/>
    <lineage>
        <taxon>Bacteria</taxon>
        <taxon>Pseudomonadati</taxon>
        <taxon>Bacteroidota</taxon>
        <taxon>Cytophagia</taxon>
        <taxon>Cytophagales</taxon>
        <taxon>Spirosomataceae</taxon>
        <taxon>Dyadobacter</taxon>
    </lineage>
</organism>
<sequence length="173" mass="19839">MYSFAELVSLDSLEKLKIPIYNIDSPASGVYMSFDALKENRPSVASKILIERKKGKFVVFRHYKNDMKKVLLDPQGIFAVSDGVTLLRVFDDGQFFPITKRGFDLYYDREISSQLSRINEFNPYLFPDGGHIGATLGGDLVIRRKSDDLPKMTYRYKMNYRTGVGHPVNIINR</sequence>
<evidence type="ECO:0000313" key="2">
    <source>
        <dbReference type="Proteomes" id="UP000632339"/>
    </source>
</evidence>
<dbReference type="Proteomes" id="UP000632339">
    <property type="component" value="Unassembled WGS sequence"/>
</dbReference>
<proteinExistence type="predicted"/>
<evidence type="ECO:0000313" key="1">
    <source>
        <dbReference type="EMBL" id="GGM82632.1"/>
    </source>
</evidence>
<keyword evidence="2" id="KW-1185">Reference proteome</keyword>
<dbReference type="EMBL" id="BMLI01000001">
    <property type="protein sequence ID" value="GGM82632.1"/>
    <property type="molecule type" value="Genomic_DNA"/>
</dbReference>
<comment type="caution">
    <text evidence="1">The sequence shown here is derived from an EMBL/GenBank/DDBJ whole genome shotgun (WGS) entry which is preliminary data.</text>
</comment>
<name>A0ABQ2HJV0_9BACT</name>
<protein>
    <submittedName>
        <fullName evidence="1">Uncharacterized protein</fullName>
    </submittedName>
</protein>
<gene>
    <name evidence="1" type="ORF">GCM10010967_12880</name>
</gene>